<keyword evidence="4 9" id="KW-0812">Transmembrane</keyword>
<feature type="transmembrane region" description="Helical" evidence="9">
    <location>
        <begin position="666"/>
        <end position="690"/>
    </location>
</feature>
<keyword evidence="3" id="KW-1003">Cell membrane</keyword>
<evidence type="ECO:0000313" key="12">
    <source>
        <dbReference type="Proteomes" id="UP000790347"/>
    </source>
</evidence>
<dbReference type="GO" id="GO:0015276">
    <property type="term" value="F:ligand-gated monoatomic ion channel activity"/>
    <property type="evidence" value="ECO:0007669"/>
    <property type="project" value="InterPro"/>
</dbReference>
<evidence type="ECO:0000313" key="11">
    <source>
        <dbReference type="EMBL" id="KAH9521777.1"/>
    </source>
</evidence>
<feature type="domain" description="Ionotropic glutamate receptor C-terminal" evidence="10">
    <location>
        <begin position="124"/>
        <end position="240"/>
    </location>
</feature>
<sequence>MRLNLQGKMIKIGFFNDHPPYTSANPIRDSTSPVIGLEPDIIDTMAEYFNFSVHYIHCHNRSIMNQMLMDKVIDFEIGGLMMTYHQHLRMNFFFTHWMDYITFGTRWSMKNSTSFTLLLKPFSYQVWFLFIVVFIVFIILNKFKIRIIIPIRIVQHRNRFNSQQYRSSIELNLLWINLSLLFRQPYHWLRYLDTSIKICVIFWTFSALILTTFYSGFISSILAIPIHDGITTVHQFAEQCESQNIIPLIRNNTSWANVFSHSKIDVFQTIWRNSRLINDTEKELRIIASQSMMNGDDRKFAMITARETLRYFRFLFGDGSIYTPPDGDDSTFYPILVSIPVRLSFEYDHQPFNDLIIHLQAAGLLERWRNRQLIRVQYLDESIDSFIDIYNDYDNNGDDGDKIQSNRNPYHMTNFLSSSSLSSIELNMICYFYLWCIIIAIIIFFTEILTKYSLFSFGFLNSINNIIIDKMRLNLQRQIIKIGFFDDPPYTSKRGSISPIIGLEPDIIDTMAEYFNFSVQYIRCDNISEMFRMLHYKETDFNIGGIMMTYDRHLRMNFFFSHWMDYVTFGMRWPERNHNGFNLLLKPFSYQVWFLLITVFIVFIILNKFKIRILIPIRIVHHQNGLNSQQYRSSIDLNLLWINLSLLFRQPYYWLRYLDTSIKICVIFWTFSALILTIFYGGCISSILAIPIHNGITTVHQFAEQCHSQNIIPLILNNTSFVRVFNYSKLDVFQTIWRNSRLIEDMEQELRIIASQSMMNGDDRKFAMITARETLQYFRFLLGDGSIYIPPDGDDSFYPILVSIPVRLSFEYDHQPFNDLIIHLQAAGLLQRWMNQELSRVRDPSESIDSFIDIYNDYDYNGDDDNKIQSNRNPHHMKNLLLSSSSLSFIELNMIFYFYLWCMFINAIIFFMEIFIYKRLLLCKKIIHTFKISFTNLL</sequence>
<reference evidence="11" key="2">
    <citation type="journal article" date="2022" name="Res Sq">
        <title>Comparative Genomics Reveals Insights into the Divergent Evolution of Astigmatic Mites and Household Pest Adaptations.</title>
        <authorList>
            <person name="Xiong Q."/>
            <person name="Wan A.T.-Y."/>
            <person name="Liu X.-Y."/>
            <person name="Fung C.S.-H."/>
            <person name="Xiao X."/>
            <person name="Malainual N."/>
            <person name="Hou J."/>
            <person name="Wang L."/>
            <person name="Wang M."/>
            <person name="Yang K."/>
            <person name="Cui Y."/>
            <person name="Leung E."/>
            <person name="Nong W."/>
            <person name="Shin S.-K."/>
            <person name="Au S."/>
            <person name="Jeong K.Y."/>
            <person name="Chew F.T."/>
            <person name="Hui J."/>
            <person name="Leung T.F."/>
            <person name="Tungtrongchitr A."/>
            <person name="Zhong N."/>
            <person name="Liu Z."/>
            <person name="Tsui S."/>
        </authorList>
    </citation>
    <scope>NUCLEOTIDE SEQUENCE</scope>
    <source>
        <strain evidence="11">Derf</strain>
        <tissue evidence="11">Whole organism</tissue>
    </source>
</reference>
<name>A0A922I5A0_DERFA</name>
<dbReference type="PANTHER" id="PTHR42643">
    <property type="entry name" value="IONOTROPIC RECEPTOR 20A-RELATED"/>
    <property type="match status" value="1"/>
</dbReference>
<feature type="transmembrane region" description="Helical" evidence="9">
    <location>
        <begin position="124"/>
        <end position="143"/>
    </location>
</feature>
<comment type="similarity">
    <text evidence="2">Belongs to the glutamate-gated ion channel (TC 1.A.10.1) family.</text>
</comment>
<feature type="transmembrane region" description="Helical" evidence="9">
    <location>
        <begin position="894"/>
        <end position="917"/>
    </location>
</feature>
<dbReference type="Gene3D" id="3.40.190.10">
    <property type="entry name" value="Periplasmic binding protein-like II"/>
    <property type="match status" value="1"/>
</dbReference>
<evidence type="ECO:0000256" key="8">
    <source>
        <dbReference type="ARBA" id="ARBA00023180"/>
    </source>
</evidence>
<gene>
    <name evidence="11" type="ORF">DERF_005407</name>
</gene>
<evidence type="ECO:0000256" key="9">
    <source>
        <dbReference type="SAM" id="Phobius"/>
    </source>
</evidence>
<evidence type="ECO:0000256" key="7">
    <source>
        <dbReference type="ARBA" id="ARBA00023170"/>
    </source>
</evidence>
<dbReference type="GO" id="GO:0050906">
    <property type="term" value="P:detection of stimulus involved in sensory perception"/>
    <property type="evidence" value="ECO:0007669"/>
    <property type="project" value="UniProtKB-ARBA"/>
</dbReference>
<dbReference type="InterPro" id="IPR052192">
    <property type="entry name" value="Insect_Ionotropic_Sensory_Rcpt"/>
</dbReference>
<feature type="transmembrane region" description="Helical" evidence="9">
    <location>
        <begin position="426"/>
        <end position="446"/>
    </location>
</feature>
<organism evidence="11 12">
    <name type="scientific">Dermatophagoides farinae</name>
    <name type="common">American house dust mite</name>
    <dbReference type="NCBI Taxonomy" id="6954"/>
    <lineage>
        <taxon>Eukaryota</taxon>
        <taxon>Metazoa</taxon>
        <taxon>Ecdysozoa</taxon>
        <taxon>Arthropoda</taxon>
        <taxon>Chelicerata</taxon>
        <taxon>Arachnida</taxon>
        <taxon>Acari</taxon>
        <taxon>Acariformes</taxon>
        <taxon>Sarcoptiformes</taxon>
        <taxon>Astigmata</taxon>
        <taxon>Psoroptidia</taxon>
        <taxon>Analgoidea</taxon>
        <taxon>Pyroglyphidae</taxon>
        <taxon>Dermatophagoidinae</taxon>
        <taxon>Dermatophagoides</taxon>
    </lineage>
</organism>
<dbReference type="GO" id="GO:0005886">
    <property type="term" value="C:plasma membrane"/>
    <property type="evidence" value="ECO:0007669"/>
    <property type="project" value="UniProtKB-SubCell"/>
</dbReference>
<keyword evidence="8" id="KW-0325">Glycoprotein</keyword>
<dbReference type="PANTHER" id="PTHR42643:SF24">
    <property type="entry name" value="IONOTROPIC RECEPTOR 60A"/>
    <property type="match status" value="1"/>
</dbReference>
<proteinExistence type="inferred from homology"/>
<evidence type="ECO:0000259" key="10">
    <source>
        <dbReference type="Pfam" id="PF00060"/>
    </source>
</evidence>
<dbReference type="EMBL" id="ASGP02000002">
    <property type="protein sequence ID" value="KAH9521777.1"/>
    <property type="molecule type" value="Genomic_DNA"/>
</dbReference>
<feature type="transmembrane region" description="Helical" evidence="9">
    <location>
        <begin position="194"/>
        <end position="217"/>
    </location>
</feature>
<evidence type="ECO:0000256" key="6">
    <source>
        <dbReference type="ARBA" id="ARBA00023136"/>
    </source>
</evidence>
<dbReference type="SUPFAM" id="SSF53850">
    <property type="entry name" value="Periplasmic binding protein-like II"/>
    <property type="match status" value="2"/>
</dbReference>
<evidence type="ECO:0000256" key="3">
    <source>
        <dbReference type="ARBA" id="ARBA00022475"/>
    </source>
</evidence>
<feature type="transmembrane region" description="Helical" evidence="9">
    <location>
        <begin position="588"/>
        <end position="606"/>
    </location>
</feature>
<dbReference type="Proteomes" id="UP000790347">
    <property type="component" value="Unassembled WGS sequence"/>
</dbReference>
<dbReference type="Gene3D" id="1.10.287.70">
    <property type="match status" value="2"/>
</dbReference>
<comment type="subcellular location">
    <subcellularLocation>
        <location evidence="1">Cell membrane</location>
        <topology evidence="1">Multi-pass membrane protein</topology>
    </subcellularLocation>
</comment>
<dbReference type="Pfam" id="PF00060">
    <property type="entry name" value="Lig_chan"/>
    <property type="match status" value="1"/>
</dbReference>
<keyword evidence="6 9" id="KW-0472">Membrane</keyword>
<keyword evidence="5 9" id="KW-1133">Transmembrane helix</keyword>
<dbReference type="InterPro" id="IPR001320">
    <property type="entry name" value="Iontro_rcpt_C"/>
</dbReference>
<keyword evidence="7" id="KW-0675">Receptor</keyword>
<reference evidence="11" key="1">
    <citation type="submission" date="2013-05" db="EMBL/GenBank/DDBJ databases">
        <authorList>
            <person name="Yim A.K.Y."/>
            <person name="Chan T.F."/>
            <person name="Ji K.M."/>
            <person name="Liu X.Y."/>
            <person name="Zhou J.W."/>
            <person name="Li R.Q."/>
            <person name="Yang K.Y."/>
            <person name="Li J."/>
            <person name="Li M."/>
            <person name="Law P.T.W."/>
            <person name="Wu Y.L."/>
            <person name="Cai Z.L."/>
            <person name="Qin H."/>
            <person name="Bao Y."/>
            <person name="Leung R.K.K."/>
            <person name="Ng P.K.S."/>
            <person name="Zou J."/>
            <person name="Zhong X.J."/>
            <person name="Ran P.X."/>
            <person name="Zhong N.S."/>
            <person name="Liu Z.G."/>
            <person name="Tsui S.K.W."/>
        </authorList>
    </citation>
    <scope>NUCLEOTIDE SEQUENCE</scope>
    <source>
        <strain evidence="11">Derf</strain>
        <tissue evidence="11">Whole organism</tissue>
    </source>
</reference>
<comment type="caution">
    <text evidence="11">The sequence shown here is derived from an EMBL/GenBank/DDBJ whole genome shotgun (WGS) entry which is preliminary data.</text>
</comment>
<evidence type="ECO:0000256" key="1">
    <source>
        <dbReference type="ARBA" id="ARBA00004651"/>
    </source>
</evidence>
<accession>A0A922I5A0</accession>
<evidence type="ECO:0000256" key="4">
    <source>
        <dbReference type="ARBA" id="ARBA00022692"/>
    </source>
</evidence>
<protein>
    <recommendedName>
        <fullName evidence="10">Ionotropic glutamate receptor C-terminal domain-containing protein</fullName>
    </recommendedName>
</protein>
<feature type="transmembrane region" description="Helical" evidence="9">
    <location>
        <begin position="164"/>
        <end position="182"/>
    </location>
</feature>
<dbReference type="AlphaFoldDB" id="A0A922I5A0"/>
<keyword evidence="12" id="KW-1185">Reference proteome</keyword>
<evidence type="ECO:0000256" key="2">
    <source>
        <dbReference type="ARBA" id="ARBA00008685"/>
    </source>
</evidence>
<evidence type="ECO:0000256" key="5">
    <source>
        <dbReference type="ARBA" id="ARBA00022989"/>
    </source>
</evidence>